<evidence type="ECO:0000256" key="1">
    <source>
        <dbReference type="SAM" id="MobiDB-lite"/>
    </source>
</evidence>
<dbReference type="PANTHER" id="PTHR37962">
    <property type="entry name" value="MALE STERILE (3) 76CA"/>
    <property type="match status" value="1"/>
</dbReference>
<dbReference type="AlphaFoldDB" id="A0A1W4X8X1"/>
<evidence type="ECO:0000313" key="2">
    <source>
        <dbReference type="Proteomes" id="UP000192223"/>
    </source>
</evidence>
<dbReference type="OrthoDB" id="5797993at2759"/>
<name>A0A1W4X8X1_AGRPL</name>
<feature type="region of interest" description="Disordered" evidence="1">
    <location>
        <begin position="213"/>
        <end position="241"/>
    </location>
</feature>
<organism evidence="2 3">
    <name type="scientific">Agrilus planipennis</name>
    <name type="common">Emerald ash borer</name>
    <name type="synonym">Agrilus marcopoli</name>
    <dbReference type="NCBI Taxonomy" id="224129"/>
    <lineage>
        <taxon>Eukaryota</taxon>
        <taxon>Metazoa</taxon>
        <taxon>Ecdysozoa</taxon>
        <taxon>Arthropoda</taxon>
        <taxon>Hexapoda</taxon>
        <taxon>Insecta</taxon>
        <taxon>Pterygota</taxon>
        <taxon>Neoptera</taxon>
        <taxon>Endopterygota</taxon>
        <taxon>Coleoptera</taxon>
        <taxon>Polyphaga</taxon>
        <taxon>Elateriformia</taxon>
        <taxon>Buprestoidea</taxon>
        <taxon>Buprestidae</taxon>
        <taxon>Agrilinae</taxon>
        <taxon>Agrilus</taxon>
    </lineage>
</organism>
<reference evidence="3" key="1">
    <citation type="submission" date="2025-08" db="UniProtKB">
        <authorList>
            <consortium name="RefSeq"/>
        </authorList>
    </citation>
    <scope>IDENTIFICATION</scope>
    <source>
        <tissue evidence="3">Entire body</tissue>
    </source>
</reference>
<dbReference type="RefSeq" id="XP_018329287.1">
    <property type="nucleotide sequence ID" value="XM_018473785.2"/>
</dbReference>
<dbReference type="PANTHER" id="PTHR37962:SF2">
    <property type="entry name" value="MALE STERILE (3) 76CA"/>
    <property type="match status" value="1"/>
</dbReference>
<gene>
    <name evidence="3" type="primary">LOC108739738</name>
</gene>
<dbReference type="Proteomes" id="UP000192223">
    <property type="component" value="Unplaced"/>
</dbReference>
<keyword evidence="2" id="KW-1185">Reference proteome</keyword>
<accession>A0A1W4X8X1</accession>
<evidence type="ECO:0000313" key="3">
    <source>
        <dbReference type="RefSeq" id="XP_018329287.1"/>
    </source>
</evidence>
<sequence>MHSEESDSSLPFFPDFDTEYHKHILRVTWFETDFSQSRYSFKSQPGGSNACTIIAILMAWKCHFKDINVKGPDKELNIRLIYALAHSMLEGNDIHNELKKRGSLYDINLTVPEAIKFSGLAKYGLTEWVAVVDSHQHASAGALIAITYRQRLQLLCQWFSEMSEKLYNSHPEVYELSFLYFKNGTDSDFSLSHSISESVNSNVTPSFNENQSFTTQSRSIDENSSFEESDGSNIVRSIKSE</sequence>
<proteinExistence type="predicted"/>
<protein>
    <submittedName>
        <fullName evidence="3">Uncharacterized protein LOC108739738 isoform X2</fullName>
    </submittedName>
</protein>
<dbReference type="GeneID" id="108739738"/>